<feature type="domain" description="Integrase catalytic" evidence="1">
    <location>
        <begin position="75"/>
        <end position="254"/>
    </location>
</feature>
<gene>
    <name evidence="2" type="ORF">HMPREF0202_02699</name>
</gene>
<dbReference type="STRING" id="1319815.HMPREF0202_02699"/>
<dbReference type="Proteomes" id="UP000017081">
    <property type="component" value="Unassembled WGS sequence"/>
</dbReference>
<dbReference type="PANTHER" id="PTHR35004:SF6">
    <property type="entry name" value="TRANSPOSASE"/>
    <property type="match status" value="1"/>
</dbReference>
<feature type="non-terminal residue" evidence="2">
    <location>
        <position position="1"/>
    </location>
</feature>
<protein>
    <submittedName>
        <fullName evidence="2">Integrase core domain protein</fullName>
    </submittedName>
</protein>
<name>U7V3I3_9FUSO</name>
<dbReference type="SUPFAM" id="SSF53098">
    <property type="entry name" value="Ribonuclease H-like"/>
    <property type="match status" value="1"/>
</dbReference>
<reference evidence="2" key="1">
    <citation type="submission" date="2013-08" db="EMBL/GenBank/DDBJ databases">
        <authorList>
            <person name="Weinstock G."/>
            <person name="Sodergren E."/>
            <person name="Wylie T."/>
            <person name="Fulton L."/>
            <person name="Fulton R."/>
            <person name="Fronick C."/>
            <person name="O'Laughlin M."/>
            <person name="Godfrey J."/>
            <person name="Miner T."/>
            <person name="Herter B."/>
            <person name="Appelbaum E."/>
            <person name="Cordes M."/>
            <person name="Lek S."/>
            <person name="Wollam A."/>
            <person name="Pepin K.H."/>
            <person name="Palsikar V.B."/>
            <person name="Mitreva M."/>
            <person name="Wilson R.K."/>
        </authorList>
    </citation>
    <scope>NUCLEOTIDE SEQUENCE [LARGE SCALE GENOMIC DNA]</scope>
    <source>
        <strain evidence="2">ATCC BAA-474</strain>
    </source>
</reference>
<dbReference type="InterPro" id="IPR012337">
    <property type="entry name" value="RNaseH-like_sf"/>
</dbReference>
<accession>U7V3I3</accession>
<dbReference type="AlphaFoldDB" id="U7V3I3"/>
<evidence type="ECO:0000313" key="2">
    <source>
        <dbReference type="EMBL" id="ERT66115.1"/>
    </source>
</evidence>
<evidence type="ECO:0000313" key="3">
    <source>
        <dbReference type="Proteomes" id="UP000017081"/>
    </source>
</evidence>
<dbReference type="PROSITE" id="PS50994">
    <property type="entry name" value="INTEGRASE"/>
    <property type="match status" value="1"/>
</dbReference>
<evidence type="ECO:0000259" key="1">
    <source>
        <dbReference type="PROSITE" id="PS50994"/>
    </source>
</evidence>
<dbReference type="InterPro" id="IPR001584">
    <property type="entry name" value="Integrase_cat-core"/>
</dbReference>
<dbReference type="PANTHER" id="PTHR35004">
    <property type="entry name" value="TRANSPOSASE RV3428C-RELATED"/>
    <property type="match status" value="1"/>
</dbReference>
<keyword evidence="3" id="KW-1185">Reference proteome</keyword>
<comment type="caution">
    <text evidence="2">The sequence shown here is derived from an EMBL/GenBank/DDBJ whole genome shotgun (WGS) entry which is preliminary data.</text>
</comment>
<dbReference type="NCBIfam" id="NF033546">
    <property type="entry name" value="transpos_IS21"/>
    <property type="match status" value="1"/>
</dbReference>
<dbReference type="GO" id="GO:0003676">
    <property type="term" value="F:nucleic acid binding"/>
    <property type="evidence" value="ECO:0007669"/>
    <property type="project" value="InterPro"/>
</dbReference>
<dbReference type="Gene3D" id="3.30.420.10">
    <property type="entry name" value="Ribonuclease H-like superfamily/Ribonuclease H"/>
    <property type="match status" value="1"/>
</dbReference>
<organism evidence="2 3">
    <name type="scientific">Cetobacterium somerae ATCC BAA-474</name>
    <dbReference type="NCBI Taxonomy" id="1319815"/>
    <lineage>
        <taxon>Bacteria</taxon>
        <taxon>Fusobacteriati</taxon>
        <taxon>Fusobacteriota</taxon>
        <taxon>Fusobacteriia</taxon>
        <taxon>Fusobacteriales</taxon>
        <taxon>Fusobacteriaceae</taxon>
        <taxon>Cetobacterium</taxon>
    </lineage>
</organism>
<dbReference type="InterPro" id="IPR036397">
    <property type="entry name" value="RNaseH_sf"/>
</dbReference>
<dbReference type="GO" id="GO:0015074">
    <property type="term" value="P:DNA integration"/>
    <property type="evidence" value="ECO:0007669"/>
    <property type="project" value="InterPro"/>
</dbReference>
<feature type="non-terminal residue" evidence="2">
    <location>
        <position position="346"/>
    </location>
</feature>
<proteinExistence type="predicted"/>
<dbReference type="HOGENOM" id="CLU_020626_1_4_0"/>
<dbReference type="Pfam" id="PF00665">
    <property type="entry name" value="rve"/>
    <property type="match status" value="1"/>
</dbReference>
<dbReference type="eggNOG" id="COG4584">
    <property type="taxonomic scope" value="Bacteria"/>
</dbReference>
<dbReference type="EMBL" id="AXZF01000149">
    <property type="protein sequence ID" value="ERT66115.1"/>
    <property type="molecule type" value="Genomic_DNA"/>
</dbReference>
<sequence length="346" mass="40849">RTQYKQRIVGRKMDIYEQLILSWLKEFNDISGAQVFDWLKEREQDFSMAERTVRSYVEKLRKKYELPKLKVSRQFLAVPETDIGEQAQVDMGQINLLTEDKKTKKLHLFTMVLSFSRYKFAIWQDKPFTSSDIVQCHHKAFEFFGGVPKTIVYDQDKTMFVTENLGDIIKTDLFQKYINTMNFKVHLCRAFDPQSKGIIEAVVKFVKNNFAKHRVFTNIDDFNELCLDWLKRTGNAKEHSIIKKVPEEMYHLEKEHLQQVPPFLFEKEESTNSIVTYSLSKDNTVTYKSNRYQLPKETYSDKQKEVGVVCEDNRITFFNLKTKESINTYEISKDKGKLISNISRNT</sequence>